<accession>A0A4U0V5Z3</accession>
<evidence type="ECO:0000256" key="1">
    <source>
        <dbReference type="SAM" id="MobiDB-lite"/>
    </source>
</evidence>
<feature type="compositionally biased region" description="Low complexity" evidence="1">
    <location>
        <begin position="364"/>
        <end position="379"/>
    </location>
</feature>
<organism evidence="2 3">
    <name type="scientific">Friedmanniomyces endolithicus</name>
    <dbReference type="NCBI Taxonomy" id="329885"/>
    <lineage>
        <taxon>Eukaryota</taxon>
        <taxon>Fungi</taxon>
        <taxon>Dikarya</taxon>
        <taxon>Ascomycota</taxon>
        <taxon>Pezizomycotina</taxon>
        <taxon>Dothideomycetes</taxon>
        <taxon>Dothideomycetidae</taxon>
        <taxon>Mycosphaerellales</taxon>
        <taxon>Teratosphaeriaceae</taxon>
        <taxon>Friedmanniomyces</taxon>
    </lineage>
</organism>
<gene>
    <name evidence="2" type="ORF">B0A54_06155</name>
</gene>
<dbReference type="Proteomes" id="UP000310066">
    <property type="component" value="Unassembled WGS sequence"/>
</dbReference>
<evidence type="ECO:0000313" key="3">
    <source>
        <dbReference type="Proteomes" id="UP000310066"/>
    </source>
</evidence>
<feature type="region of interest" description="Disordered" evidence="1">
    <location>
        <begin position="60"/>
        <end position="247"/>
    </location>
</feature>
<feature type="compositionally biased region" description="Polar residues" evidence="1">
    <location>
        <begin position="385"/>
        <end position="399"/>
    </location>
</feature>
<feature type="compositionally biased region" description="Basic and acidic residues" evidence="1">
    <location>
        <begin position="325"/>
        <end position="340"/>
    </location>
</feature>
<dbReference type="OrthoDB" id="3942279at2759"/>
<comment type="caution">
    <text evidence="2">The sequence shown here is derived from an EMBL/GenBank/DDBJ whole genome shotgun (WGS) entry which is preliminary data.</text>
</comment>
<dbReference type="AlphaFoldDB" id="A0A4U0V5Z3"/>
<name>A0A4U0V5Z3_9PEZI</name>
<dbReference type="EMBL" id="NAJP01000020">
    <property type="protein sequence ID" value="TKA43205.1"/>
    <property type="molecule type" value="Genomic_DNA"/>
</dbReference>
<sequence length="487" mass="53255">MTAKQSRLLRSLRIDAHDAIIAPTIPAPRTRASTGGGGVTGAGGMAAKVYHYRGAVYELQGDEPDEWMEAERETEKKRQSRVSWDVSAGKGGVGSAVQDDEHQTRKKRRMSNDGDDDSLVDAGRKRKHSKQSGDREEVEDADEEQPRRKNRQVAAVKSGDEYYDEQEQARKRRRSAQLAEARAIKKRKRSQNGTSDADDETHNQRADSAAPPSTRQLPAVRGHRGPISKPRTYRPAPRPTITMDNPGVSSYDLTINGGHETETCSHYARMAAICDARDRAANEGLQVRMLPKETMMAGRRWHVAQLMRELIKVNRSVREHEEAMAKLKGQMEERKRRESVKAGSNEGTKSSGVRASPDDIPVTAASASASASAPGALSAGDVTARPSTRIDSPLANGTTNAFDRASKFLDPAARPTSASRNTGIDAPSPAAPVQHNGNRSILQPAITPGRAESLLRGGRFSGESADELAVREQEEEAWLTGWMTRER</sequence>
<proteinExistence type="predicted"/>
<reference evidence="2 3" key="1">
    <citation type="submission" date="2017-03" db="EMBL/GenBank/DDBJ databases">
        <title>Genomes of endolithic fungi from Antarctica.</title>
        <authorList>
            <person name="Coleine C."/>
            <person name="Masonjones S."/>
            <person name="Stajich J.E."/>
        </authorList>
    </citation>
    <scope>NUCLEOTIDE SEQUENCE [LARGE SCALE GENOMIC DNA]</scope>
    <source>
        <strain evidence="2 3">CCFEE 5311</strain>
    </source>
</reference>
<feature type="region of interest" description="Disordered" evidence="1">
    <location>
        <begin position="413"/>
        <end position="441"/>
    </location>
</feature>
<evidence type="ECO:0000313" key="2">
    <source>
        <dbReference type="EMBL" id="TKA43205.1"/>
    </source>
</evidence>
<feature type="region of interest" description="Disordered" evidence="1">
    <location>
        <begin position="325"/>
        <end position="399"/>
    </location>
</feature>
<protein>
    <submittedName>
        <fullName evidence="2">Uncharacterized protein</fullName>
    </submittedName>
</protein>